<accession>A0A8K0SAX6</accession>
<evidence type="ECO:0000313" key="3">
    <source>
        <dbReference type="EMBL" id="KAH7305198.1"/>
    </source>
</evidence>
<keyword evidence="2" id="KW-0732">Signal</keyword>
<feature type="compositionally biased region" description="Low complexity" evidence="1">
    <location>
        <begin position="41"/>
        <end position="50"/>
    </location>
</feature>
<keyword evidence="4" id="KW-1185">Reference proteome</keyword>
<proteinExistence type="predicted"/>
<organism evidence="3 4">
    <name type="scientific">Stachybotrys elegans</name>
    <dbReference type="NCBI Taxonomy" id="80388"/>
    <lineage>
        <taxon>Eukaryota</taxon>
        <taxon>Fungi</taxon>
        <taxon>Dikarya</taxon>
        <taxon>Ascomycota</taxon>
        <taxon>Pezizomycotina</taxon>
        <taxon>Sordariomycetes</taxon>
        <taxon>Hypocreomycetidae</taxon>
        <taxon>Hypocreales</taxon>
        <taxon>Stachybotryaceae</taxon>
        <taxon>Stachybotrys</taxon>
    </lineage>
</organism>
<evidence type="ECO:0008006" key="5">
    <source>
        <dbReference type="Google" id="ProtNLM"/>
    </source>
</evidence>
<name>A0A8K0SAX6_9HYPO</name>
<protein>
    <recommendedName>
        <fullName evidence="5">Hydrophobin</fullName>
    </recommendedName>
</protein>
<dbReference type="EMBL" id="JAGPNK010000019">
    <property type="protein sequence ID" value="KAH7305198.1"/>
    <property type="molecule type" value="Genomic_DNA"/>
</dbReference>
<feature type="signal peptide" evidence="2">
    <location>
        <begin position="1"/>
        <end position="18"/>
    </location>
</feature>
<comment type="caution">
    <text evidence="3">The sequence shown here is derived from an EMBL/GenBank/DDBJ whole genome shotgun (WGS) entry which is preliminary data.</text>
</comment>
<reference evidence="3" key="1">
    <citation type="journal article" date="2021" name="Nat. Commun.">
        <title>Genetic determinants of endophytism in the Arabidopsis root mycobiome.</title>
        <authorList>
            <person name="Mesny F."/>
            <person name="Miyauchi S."/>
            <person name="Thiergart T."/>
            <person name="Pickel B."/>
            <person name="Atanasova L."/>
            <person name="Karlsson M."/>
            <person name="Huettel B."/>
            <person name="Barry K.W."/>
            <person name="Haridas S."/>
            <person name="Chen C."/>
            <person name="Bauer D."/>
            <person name="Andreopoulos W."/>
            <person name="Pangilinan J."/>
            <person name="LaButti K."/>
            <person name="Riley R."/>
            <person name="Lipzen A."/>
            <person name="Clum A."/>
            <person name="Drula E."/>
            <person name="Henrissat B."/>
            <person name="Kohler A."/>
            <person name="Grigoriev I.V."/>
            <person name="Martin F.M."/>
            <person name="Hacquard S."/>
        </authorList>
    </citation>
    <scope>NUCLEOTIDE SEQUENCE</scope>
    <source>
        <strain evidence="3">MPI-CAGE-CH-0235</strain>
    </source>
</reference>
<feature type="region of interest" description="Disordered" evidence="1">
    <location>
        <begin position="26"/>
        <end position="50"/>
    </location>
</feature>
<evidence type="ECO:0000313" key="4">
    <source>
        <dbReference type="Proteomes" id="UP000813444"/>
    </source>
</evidence>
<evidence type="ECO:0000256" key="2">
    <source>
        <dbReference type="SAM" id="SignalP"/>
    </source>
</evidence>
<dbReference type="AlphaFoldDB" id="A0A8K0SAX6"/>
<evidence type="ECO:0000256" key="1">
    <source>
        <dbReference type="SAM" id="MobiDB-lite"/>
    </source>
</evidence>
<gene>
    <name evidence="3" type="ORF">B0I35DRAFT_483970</name>
</gene>
<dbReference type="Proteomes" id="UP000813444">
    <property type="component" value="Unassembled WGS sequence"/>
</dbReference>
<feature type="chain" id="PRO_5035448428" description="Hydrophobin" evidence="2">
    <location>
        <begin position="19"/>
        <end position="125"/>
    </location>
</feature>
<sequence>MQFTTIVALTLAAVGVMASPVADAEAGYGGRGGRGRPSTTNNNNWNSYNNNNNQVNQQTISCGSGSGTYCCSPGYDSKGGVNYYDCSSFVGSCNAITTCCANNAQGGSKAGQNCSGLGSITVNYR</sequence>